<evidence type="ECO:0000313" key="8">
    <source>
        <dbReference type="Proteomes" id="UP000823982"/>
    </source>
</evidence>
<dbReference type="SUPFAM" id="SSF51283">
    <property type="entry name" value="dUTPase-like"/>
    <property type="match status" value="1"/>
</dbReference>
<evidence type="ECO:0000259" key="6">
    <source>
        <dbReference type="Pfam" id="PF00692"/>
    </source>
</evidence>
<comment type="similarity">
    <text evidence="1">Belongs to the dUTPase family.</text>
</comment>
<dbReference type="InterPro" id="IPR036157">
    <property type="entry name" value="dUTPase-like_sf"/>
</dbReference>
<dbReference type="EMBL" id="DVIR01000008">
    <property type="protein sequence ID" value="HIS23997.1"/>
    <property type="molecule type" value="Genomic_DNA"/>
</dbReference>
<dbReference type="PANTHER" id="PTHR11241:SF0">
    <property type="entry name" value="DEOXYURIDINE 5'-TRIPHOSPHATE NUCLEOTIDOHYDROLASE"/>
    <property type="match status" value="1"/>
</dbReference>
<gene>
    <name evidence="7" type="primary">dut</name>
    <name evidence="7" type="ORF">IAD01_01125</name>
</gene>
<proteinExistence type="inferred from homology"/>
<dbReference type="EC" id="3.6.1.23" evidence="2"/>
<dbReference type="PANTHER" id="PTHR11241">
    <property type="entry name" value="DEOXYURIDINE 5'-TRIPHOSPHATE NUCLEOTIDOHYDROLASE"/>
    <property type="match status" value="1"/>
</dbReference>
<dbReference type="Gene3D" id="2.70.40.10">
    <property type="match status" value="1"/>
</dbReference>
<dbReference type="GO" id="GO:0004170">
    <property type="term" value="F:dUTP diphosphatase activity"/>
    <property type="evidence" value="ECO:0007669"/>
    <property type="project" value="UniProtKB-EC"/>
</dbReference>
<evidence type="ECO:0000256" key="3">
    <source>
        <dbReference type="ARBA" id="ARBA00022801"/>
    </source>
</evidence>
<dbReference type="AlphaFoldDB" id="A0A9D1JH29"/>
<organism evidence="7 8">
    <name type="scientific">Candidatus Faeciplasma gallinarum</name>
    <dbReference type="NCBI Taxonomy" id="2840799"/>
    <lineage>
        <taxon>Bacteria</taxon>
        <taxon>Bacillati</taxon>
        <taxon>Bacillota</taxon>
        <taxon>Clostridia</taxon>
        <taxon>Eubacteriales</taxon>
        <taxon>Oscillospiraceae</taxon>
        <taxon>Oscillospiraceae incertae sedis</taxon>
        <taxon>Candidatus Faeciplasma</taxon>
    </lineage>
</organism>
<dbReference type="Pfam" id="PF00692">
    <property type="entry name" value="dUTPase"/>
    <property type="match status" value="1"/>
</dbReference>
<protein>
    <recommendedName>
        <fullName evidence="2">dUTP diphosphatase</fullName>
        <ecNumber evidence="2">3.6.1.23</ecNumber>
    </recommendedName>
</protein>
<evidence type="ECO:0000256" key="5">
    <source>
        <dbReference type="ARBA" id="ARBA00047686"/>
    </source>
</evidence>
<dbReference type="GO" id="GO:0006226">
    <property type="term" value="P:dUMP biosynthetic process"/>
    <property type="evidence" value="ECO:0007669"/>
    <property type="project" value="InterPro"/>
</dbReference>
<dbReference type="InterPro" id="IPR029054">
    <property type="entry name" value="dUTPase-like"/>
</dbReference>
<sequence length="146" mass="15573">MIIRFKKLSENAVIPHAATADSAGLDLHACIGSPLAINPEEVVSVPCGVACCPERRDVVMLIFIRSSLGRKYGLTLANSVGVIDSDYRGEIIVPLINHGSEPYVLEPGERFAQLVTLPVIFPQAVEASELPDTERGEGGFGSTGKK</sequence>
<dbReference type="NCBIfam" id="TIGR00576">
    <property type="entry name" value="dut"/>
    <property type="match status" value="1"/>
</dbReference>
<feature type="domain" description="dUTPase-like" evidence="6">
    <location>
        <begin position="11"/>
        <end position="144"/>
    </location>
</feature>
<dbReference type="InterPro" id="IPR008181">
    <property type="entry name" value="dUTPase"/>
</dbReference>
<comment type="catalytic activity">
    <reaction evidence="5">
        <text>dUTP + H2O = dUMP + diphosphate + H(+)</text>
        <dbReference type="Rhea" id="RHEA:10248"/>
        <dbReference type="ChEBI" id="CHEBI:15377"/>
        <dbReference type="ChEBI" id="CHEBI:15378"/>
        <dbReference type="ChEBI" id="CHEBI:33019"/>
        <dbReference type="ChEBI" id="CHEBI:61555"/>
        <dbReference type="ChEBI" id="CHEBI:246422"/>
        <dbReference type="EC" id="3.6.1.23"/>
    </reaction>
</comment>
<name>A0A9D1JH29_9FIRM</name>
<comment type="caution">
    <text evidence="7">The sequence shown here is derived from an EMBL/GenBank/DDBJ whole genome shotgun (WGS) entry which is preliminary data.</text>
</comment>
<dbReference type="GO" id="GO:0046081">
    <property type="term" value="P:dUTP catabolic process"/>
    <property type="evidence" value="ECO:0007669"/>
    <property type="project" value="InterPro"/>
</dbReference>
<evidence type="ECO:0000256" key="4">
    <source>
        <dbReference type="ARBA" id="ARBA00023080"/>
    </source>
</evidence>
<reference evidence="7" key="1">
    <citation type="submission" date="2020-10" db="EMBL/GenBank/DDBJ databases">
        <authorList>
            <person name="Gilroy R."/>
        </authorList>
    </citation>
    <scope>NUCLEOTIDE SEQUENCE</scope>
    <source>
        <strain evidence="7">CHK157-1446</strain>
    </source>
</reference>
<evidence type="ECO:0000256" key="2">
    <source>
        <dbReference type="ARBA" id="ARBA00012379"/>
    </source>
</evidence>
<keyword evidence="3 7" id="KW-0378">Hydrolase</keyword>
<evidence type="ECO:0000256" key="1">
    <source>
        <dbReference type="ARBA" id="ARBA00006581"/>
    </source>
</evidence>
<dbReference type="InterPro" id="IPR033704">
    <property type="entry name" value="dUTPase_trimeric"/>
</dbReference>
<dbReference type="Proteomes" id="UP000823982">
    <property type="component" value="Unassembled WGS sequence"/>
</dbReference>
<dbReference type="CDD" id="cd07557">
    <property type="entry name" value="trimeric_dUTPase"/>
    <property type="match status" value="1"/>
</dbReference>
<accession>A0A9D1JH29</accession>
<dbReference type="GO" id="GO:0000287">
    <property type="term" value="F:magnesium ion binding"/>
    <property type="evidence" value="ECO:0007669"/>
    <property type="project" value="InterPro"/>
</dbReference>
<reference evidence="7" key="2">
    <citation type="journal article" date="2021" name="PeerJ">
        <title>Extensive microbial diversity within the chicken gut microbiome revealed by metagenomics and culture.</title>
        <authorList>
            <person name="Gilroy R."/>
            <person name="Ravi A."/>
            <person name="Getino M."/>
            <person name="Pursley I."/>
            <person name="Horton D.L."/>
            <person name="Alikhan N.F."/>
            <person name="Baker D."/>
            <person name="Gharbi K."/>
            <person name="Hall N."/>
            <person name="Watson M."/>
            <person name="Adriaenssens E.M."/>
            <person name="Foster-Nyarko E."/>
            <person name="Jarju S."/>
            <person name="Secka A."/>
            <person name="Antonio M."/>
            <person name="Oren A."/>
            <person name="Chaudhuri R.R."/>
            <person name="La Ragione R."/>
            <person name="Hildebrand F."/>
            <person name="Pallen M.J."/>
        </authorList>
    </citation>
    <scope>NUCLEOTIDE SEQUENCE</scope>
    <source>
        <strain evidence="7">CHK157-1446</strain>
    </source>
</reference>
<evidence type="ECO:0000313" key="7">
    <source>
        <dbReference type="EMBL" id="HIS23997.1"/>
    </source>
</evidence>
<keyword evidence="4" id="KW-0546">Nucleotide metabolism</keyword>
<dbReference type="NCBIfam" id="NF001862">
    <property type="entry name" value="PRK00601.1"/>
    <property type="match status" value="1"/>
</dbReference>